<dbReference type="NCBIfam" id="TIGR01509">
    <property type="entry name" value="HAD-SF-IA-v3"/>
    <property type="match status" value="1"/>
</dbReference>
<organism evidence="1">
    <name type="scientific">marine metagenome</name>
    <dbReference type="NCBI Taxonomy" id="408172"/>
    <lineage>
        <taxon>unclassified sequences</taxon>
        <taxon>metagenomes</taxon>
        <taxon>ecological metagenomes</taxon>
    </lineage>
</organism>
<dbReference type="FunFam" id="3.40.50.1000:FF:000022">
    <property type="entry name" value="Phosphoglycolate phosphatase"/>
    <property type="match status" value="1"/>
</dbReference>
<dbReference type="Pfam" id="PF13419">
    <property type="entry name" value="HAD_2"/>
    <property type="match status" value="1"/>
</dbReference>
<dbReference type="InterPro" id="IPR041492">
    <property type="entry name" value="HAD_2"/>
</dbReference>
<dbReference type="PANTHER" id="PTHR43434">
    <property type="entry name" value="PHOSPHOGLYCOLATE PHOSPHATASE"/>
    <property type="match status" value="1"/>
</dbReference>
<dbReference type="Gene3D" id="3.40.50.1000">
    <property type="entry name" value="HAD superfamily/HAD-like"/>
    <property type="match status" value="1"/>
</dbReference>
<gene>
    <name evidence="1" type="ORF">METZ01_LOCUS353927</name>
</gene>
<reference evidence="1" key="1">
    <citation type="submission" date="2018-05" db="EMBL/GenBank/DDBJ databases">
        <authorList>
            <person name="Lanie J.A."/>
            <person name="Ng W.-L."/>
            <person name="Kazmierczak K.M."/>
            <person name="Andrzejewski T.M."/>
            <person name="Davidsen T.M."/>
            <person name="Wayne K.J."/>
            <person name="Tettelin H."/>
            <person name="Glass J.I."/>
            <person name="Rusch D."/>
            <person name="Podicherti R."/>
            <person name="Tsui H.-C.T."/>
            <person name="Winkler M.E."/>
        </authorList>
    </citation>
    <scope>NUCLEOTIDE SEQUENCE</scope>
</reference>
<dbReference type="InterPro" id="IPR006439">
    <property type="entry name" value="HAD-SF_hydro_IA"/>
</dbReference>
<dbReference type="AlphaFoldDB" id="A0A382RTS2"/>
<dbReference type="InterPro" id="IPR050155">
    <property type="entry name" value="HAD-like_hydrolase_sf"/>
</dbReference>
<name>A0A382RTS2_9ZZZZ</name>
<evidence type="ECO:0000313" key="1">
    <source>
        <dbReference type="EMBL" id="SVD01073.1"/>
    </source>
</evidence>
<protein>
    <recommendedName>
        <fullName evidence="2">Phosphoglycolate phosphatase</fullName>
    </recommendedName>
</protein>
<dbReference type="SFLD" id="SFLDG01135">
    <property type="entry name" value="C1.5.6:_HAD__Beta-PGM__Phospha"/>
    <property type="match status" value="1"/>
</dbReference>
<dbReference type="Gene3D" id="1.10.150.240">
    <property type="entry name" value="Putative phosphatase, domain 2"/>
    <property type="match status" value="1"/>
</dbReference>
<proteinExistence type="predicted"/>
<sequence length="225" mass="25087">MIYPTTIVFDLDGTLIDSLPAIRVALNQVLSAEGIIKLTTEEVKEVVGFGAKWMINRVHEDFGQPIKPKKLKNLMDRYLNAYMENSVEYTLVYDGVYEVLAELKSAGVRMGICTNKPGLSTRPVLQSLKLDQFFGAIITEDDVENRKPHRQHVLETIRAVKGDVSKSMFVGDSETDMAAAKNAGIPAICVTYGYCHVPYEDLKVKALLSDFHHLPKVLNELQVSS</sequence>
<dbReference type="PANTHER" id="PTHR43434:SF1">
    <property type="entry name" value="PHOSPHOGLYCOLATE PHOSPHATASE"/>
    <property type="match status" value="1"/>
</dbReference>
<dbReference type="SFLD" id="SFLDS00003">
    <property type="entry name" value="Haloacid_Dehalogenase"/>
    <property type="match status" value="1"/>
</dbReference>
<dbReference type="GO" id="GO:0008967">
    <property type="term" value="F:phosphoglycolate phosphatase activity"/>
    <property type="evidence" value="ECO:0007669"/>
    <property type="project" value="TreeGrafter"/>
</dbReference>
<dbReference type="EMBL" id="UINC01124135">
    <property type="protein sequence ID" value="SVD01073.1"/>
    <property type="molecule type" value="Genomic_DNA"/>
</dbReference>
<dbReference type="NCBIfam" id="TIGR01549">
    <property type="entry name" value="HAD-SF-IA-v1"/>
    <property type="match status" value="1"/>
</dbReference>
<dbReference type="GO" id="GO:0005829">
    <property type="term" value="C:cytosol"/>
    <property type="evidence" value="ECO:0007669"/>
    <property type="project" value="TreeGrafter"/>
</dbReference>
<dbReference type="SFLD" id="SFLDG01129">
    <property type="entry name" value="C1.5:_HAD__Beta-PGM__Phosphata"/>
    <property type="match status" value="1"/>
</dbReference>
<evidence type="ECO:0008006" key="2">
    <source>
        <dbReference type="Google" id="ProtNLM"/>
    </source>
</evidence>
<dbReference type="InterPro" id="IPR036412">
    <property type="entry name" value="HAD-like_sf"/>
</dbReference>
<dbReference type="InterPro" id="IPR023214">
    <property type="entry name" value="HAD_sf"/>
</dbReference>
<accession>A0A382RTS2</accession>
<dbReference type="GO" id="GO:0006281">
    <property type="term" value="P:DNA repair"/>
    <property type="evidence" value="ECO:0007669"/>
    <property type="project" value="TreeGrafter"/>
</dbReference>
<dbReference type="InterPro" id="IPR023198">
    <property type="entry name" value="PGP-like_dom2"/>
</dbReference>
<dbReference type="SUPFAM" id="SSF56784">
    <property type="entry name" value="HAD-like"/>
    <property type="match status" value="1"/>
</dbReference>